<dbReference type="Gene3D" id="1.10.238.10">
    <property type="entry name" value="EF-hand"/>
    <property type="match status" value="1"/>
</dbReference>
<sequence length="82" mass="9140">MADQLTDDQLNMLKTKFNAFDPDGTGIITRDQLADVLRSLGQDPTEEELDQFVQQLGSEDGNIHWDKFVELMAQTISALAGQ</sequence>
<dbReference type="SMR" id="A0A498JMQ9"/>
<dbReference type="PROSITE" id="PS50222">
    <property type="entry name" value="EF_HAND_2"/>
    <property type="match status" value="1"/>
</dbReference>
<dbReference type="InterPro" id="IPR050230">
    <property type="entry name" value="CALM/Myosin/TropC-like"/>
</dbReference>
<keyword evidence="4" id="KW-1185">Reference proteome</keyword>
<proteinExistence type="predicted"/>
<dbReference type="Proteomes" id="UP000290289">
    <property type="component" value="Chromosome 6"/>
</dbReference>
<dbReference type="InterPro" id="IPR011992">
    <property type="entry name" value="EF-hand-dom_pair"/>
</dbReference>
<dbReference type="Gramene" id="mRNA:MD06G0046800">
    <property type="protein sequence ID" value="mRNA:MD06G0046800"/>
    <property type="gene ID" value="MD06G0046800"/>
</dbReference>
<keyword evidence="1" id="KW-0677">Repeat</keyword>
<organism evidence="3 4">
    <name type="scientific">Malus domestica</name>
    <name type="common">Apple</name>
    <name type="synonym">Pyrus malus</name>
    <dbReference type="NCBI Taxonomy" id="3750"/>
    <lineage>
        <taxon>Eukaryota</taxon>
        <taxon>Viridiplantae</taxon>
        <taxon>Streptophyta</taxon>
        <taxon>Embryophyta</taxon>
        <taxon>Tracheophyta</taxon>
        <taxon>Spermatophyta</taxon>
        <taxon>Magnoliopsida</taxon>
        <taxon>eudicotyledons</taxon>
        <taxon>Gunneridae</taxon>
        <taxon>Pentapetalae</taxon>
        <taxon>rosids</taxon>
        <taxon>fabids</taxon>
        <taxon>Rosales</taxon>
        <taxon>Rosaceae</taxon>
        <taxon>Amygdaloideae</taxon>
        <taxon>Maleae</taxon>
        <taxon>Malus</taxon>
    </lineage>
</organism>
<feature type="domain" description="EF-hand" evidence="2">
    <location>
        <begin position="8"/>
        <end position="43"/>
    </location>
</feature>
<dbReference type="GO" id="GO:0005509">
    <property type="term" value="F:calcium ion binding"/>
    <property type="evidence" value="ECO:0007669"/>
    <property type="project" value="InterPro"/>
</dbReference>
<reference evidence="3 4" key="1">
    <citation type="submission" date="2018-10" db="EMBL/GenBank/DDBJ databases">
        <title>A high-quality apple genome assembly.</title>
        <authorList>
            <person name="Hu J."/>
        </authorList>
    </citation>
    <scope>NUCLEOTIDE SEQUENCE [LARGE SCALE GENOMIC DNA]</scope>
    <source>
        <strain evidence="4">cv. HFTH1</strain>
        <tissue evidence="3">Young leaf</tissue>
    </source>
</reference>
<dbReference type="Pfam" id="PF13499">
    <property type="entry name" value="EF-hand_7"/>
    <property type="match status" value="1"/>
</dbReference>
<dbReference type="OrthoDB" id="26525at2759"/>
<dbReference type="PANTHER" id="PTHR23048">
    <property type="entry name" value="MYOSIN LIGHT CHAIN 1, 3"/>
    <property type="match status" value="1"/>
</dbReference>
<name>A0A498JMQ9_MALDO</name>
<dbReference type="STRING" id="3750.A0A498JMQ9"/>
<evidence type="ECO:0000313" key="4">
    <source>
        <dbReference type="Proteomes" id="UP000290289"/>
    </source>
</evidence>
<dbReference type="InterPro" id="IPR002048">
    <property type="entry name" value="EF_hand_dom"/>
</dbReference>
<dbReference type="FunFam" id="1.10.238.10:FF:000178">
    <property type="entry name" value="Calmodulin-2 A"/>
    <property type="match status" value="1"/>
</dbReference>
<evidence type="ECO:0000313" key="3">
    <source>
        <dbReference type="EMBL" id="RXH97239.1"/>
    </source>
</evidence>
<dbReference type="SUPFAM" id="SSF47473">
    <property type="entry name" value="EF-hand"/>
    <property type="match status" value="1"/>
</dbReference>
<evidence type="ECO:0000256" key="1">
    <source>
        <dbReference type="ARBA" id="ARBA00022737"/>
    </source>
</evidence>
<protein>
    <recommendedName>
        <fullName evidence="2">EF-hand domain-containing protein</fullName>
    </recommendedName>
</protein>
<gene>
    <name evidence="3" type="ORF">DVH24_035907</name>
</gene>
<dbReference type="AlphaFoldDB" id="A0A498JMQ9"/>
<accession>A0A498JMQ9</accession>
<dbReference type="GO" id="GO:0016460">
    <property type="term" value="C:myosin II complex"/>
    <property type="evidence" value="ECO:0007669"/>
    <property type="project" value="TreeGrafter"/>
</dbReference>
<comment type="caution">
    <text evidence="3">The sequence shown here is derived from an EMBL/GenBank/DDBJ whole genome shotgun (WGS) entry which is preliminary data.</text>
</comment>
<evidence type="ECO:0000259" key="2">
    <source>
        <dbReference type="PROSITE" id="PS50222"/>
    </source>
</evidence>
<dbReference type="EMBL" id="RDQH01000332">
    <property type="protein sequence ID" value="RXH97239.1"/>
    <property type="molecule type" value="Genomic_DNA"/>
</dbReference>
<dbReference type="PANTHER" id="PTHR23048:SF0">
    <property type="entry name" value="CALMODULIN LIKE 3"/>
    <property type="match status" value="1"/>
</dbReference>